<sequence>MAVLAANSSIILFLVLGLGGFLAWSCGAKSGQNAVMSWIGSGAVDLKQVTFMPPVLLIGFYLSLNALLG</sequence>
<keyword evidence="3" id="KW-1185">Reference proteome</keyword>
<gene>
    <name evidence="2" type="ORF">E0F26_02945</name>
</gene>
<dbReference type="EMBL" id="CP036501">
    <property type="protein sequence ID" value="UZP73759.1"/>
    <property type="molecule type" value="Genomic_DNA"/>
</dbReference>
<evidence type="ECO:0000313" key="3">
    <source>
        <dbReference type="Proteomes" id="UP001317963"/>
    </source>
</evidence>
<reference evidence="2 3" key="1">
    <citation type="submission" date="2019-02" db="EMBL/GenBank/DDBJ databases">
        <title>Halieaceae_genomes.</title>
        <authorList>
            <person name="Li S.-H."/>
        </authorList>
    </citation>
    <scope>NUCLEOTIDE SEQUENCE [LARGE SCALE GENOMIC DNA]</scope>
    <source>
        <strain evidence="2 3">JH123</strain>
    </source>
</reference>
<organism evidence="2 3">
    <name type="scientific">Candidatus Paraluminiphilus aquimaris</name>
    <dbReference type="NCBI Taxonomy" id="2518994"/>
    <lineage>
        <taxon>Bacteria</taxon>
        <taxon>Pseudomonadati</taxon>
        <taxon>Pseudomonadota</taxon>
        <taxon>Gammaproteobacteria</taxon>
        <taxon>Cellvibrionales</taxon>
        <taxon>Halieaceae</taxon>
        <taxon>Candidatus Paraluminiphilus</taxon>
    </lineage>
</organism>
<proteinExistence type="predicted"/>
<dbReference type="RefSeq" id="WP_279242554.1">
    <property type="nucleotide sequence ID" value="NZ_CP036501.1"/>
</dbReference>
<evidence type="ECO:0000313" key="2">
    <source>
        <dbReference type="EMBL" id="UZP73759.1"/>
    </source>
</evidence>
<keyword evidence="1" id="KW-0812">Transmembrane</keyword>
<name>A0ABY6Q3E1_9GAMM</name>
<keyword evidence="1" id="KW-1133">Transmembrane helix</keyword>
<keyword evidence="1" id="KW-0472">Membrane</keyword>
<protein>
    <submittedName>
        <fullName evidence="2">Uncharacterized protein</fullName>
    </submittedName>
</protein>
<accession>A0ABY6Q3E1</accession>
<feature type="transmembrane region" description="Helical" evidence="1">
    <location>
        <begin position="51"/>
        <end position="68"/>
    </location>
</feature>
<evidence type="ECO:0000256" key="1">
    <source>
        <dbReference type="SAM" id="Phobius"/>
    </source>
</evidence>
<dbReference type="Proteomes" id="UP001317963">
    <property type="component" value="Chromosome"/>
</dbReference>